<evidence type="ECO:0000256" key="4">
    <source>
        <dbReference type="ARBA" id="ARBA00022617"/>
    </source>
</evidence>
<evidence type="ECO:0000256" key="11">
    <source>
        <dbReference type="SAM" id="Phobius"/>
    </source>
</evidence>
<sequence length="516" mass="58631">MTATHILVFSLALLGFFLCTRRKHKLNLPLPPGPRKLPLLGNLLDLPTSFEWETFQVWGKKYDSRIIHTSVAGQSVIILNSLQAARDLLEKRSSTYSDRPKFAVVNKLQVIMGLSWLAVFMRYGPEWRDRRRLFQRYFHPSNEKIHKPKEVYHTRLLLLQILESPNNYMDHVRHCVGGLLYSISYGSQTKALNDPFLNAAEEVAHNLSDGATTATMVVDIFPFLLRMPFLLFLLFGSTFSKSRKEWKEIGNRFRDDPFHHAQRLMREGTAEPSFISDALENVRLSEDENAQHAIIKDVAGIVIIGGSSTTSAFIHTFFLAMLCFPNAQRKAQEELDRVIGRGRLPDFGDEPELPYLDALLKEVHRWRPSGPLGVPHLSGNEDEYNGYRIPEQSIVLANIWAMFHDKDAYPEPESFKPERFLKDGRLDPSVHDPSTAAFGFGRRICPGAHIAQSMAWITAASILSVFRISPATDGKGQVIEPTIEFRSAVTCQPVPFKCRIEPRHDAAERLIRTSIE</sequence>
<evidence type="ECO:0000256" key="2">
    <source>
        <dbReference type="ARBA" id="ARBA00005179"/>
    </source>
</evidence>
<keyword evidence="14" id="KW-1185">Reference proteome</keyword>
<reference evidence="13" key="1">
    <citation type="submission" date="2020-11" db="EMBL/GenBank/DDBJ databases">
        <authorList>
            <consortium name="DOE Joint Genome Institute"/>
            <person name="Ahrendt S."/>
            <person name="Riley R."/>
            <person name="Andreopoulos W."/>
            <person name="LaButti K."/>
            <person name="Pangilinan J."/>
            <person name="Ruiz-duenas F.J."/>
            <person name="Barrasa J.M."/>
            <person name="Sanchez-Garcia M."/>
            <person name="Camarero S."/>
            <person name="Miyauchi S."/>
            <person name="Serrano A."/>
            <person name="Linde D."/>
            <person name="Babiker R."/>
            <person name="Drula E."/>
            <person name="Ayuso-Fernandez I."/>
            <person name="Pacheco R."/>
            <person name="Padilla G."/>
            <person name="Ferreira P."/>
            <person name="Barriuso J."/>
            <person name="Kellner H."/>
            <person name="Castanera R."/>
            <person name="Alfaro M."/>
            <person name="Ramirez L."/>
            <person name="Pisabarro A.G."/>
            <person name="Kuo A."/>
            <person name="Tritt A."/>
            <person name="Lipzen A."/>
            <person name="He G."/>
            <person name="Yan M."/>
            <person name="Ng V."/>
            <person name="Cullen D."/>
            <person name="Martin F."/>
            <person name="Rosso M.-N."/>
            <person name="Henrissat B."/>
            <person name="Hibbett D."/>
            <person name="Martinez A.T."/>
            <person name="Grigoriev I.V."/>
        </authorList>
    </citation>
    <scope>NUCLEOTIDE SEQUENCE</scope>
    <source>
        <strain evidence="13">AH 44721</strain>
    </source>
</reference>
<feature type="binding site" description="axial binding residue" evidence="9">
    <location>
        <position position="445"/>
    </location>
    <ligand>
        <name>heme</name>
        <dbReference type="ChEBI" id="CHEBI:30413"/>
    </ligand>
    <ligandPart>
        <name>Fe</name>
        <dbReference type="ChEBI" id="CHEBI:18248"/>
    </ligandPart>
</feature>
<feature type="transmembrane region" description="Helical" evidence="11">
    <location>
        <begin position="220"/>
        <end position="239"/>
    </location>
</feature>
<evidence type="ECO:0000313" key="14">
    <source>
        <dbReference type="Proteomes" id="UP000724874"/>
    </source>
</evidence>
<evidence type="ECO:0000256" key="6">
    <source>
        <dbReference type="ARBA" id="ARBA00023002"/>
    </source>
</evidence>
<proteinExistence type="inferred from homology"/>
<accession>A0A9P5NWX1</accession>
<dbReference type="GO" id="GO:0004497">
    <property type="term" value="F:monooxygenase activity"/>
    <property type="evidence" value="ECO:0007669"/>
    <property type="project" value="UniProtKB-KW"/>
</dbReference>
<keyword evidence="7 9" id="KW-0408">Iron</keyword>
<feature type="chain" id="PRO_5040480496" evidence="12">
    <location>
        <begin position="23"/>
        <end position="516"/>
    </location>
</feature>
<dbReference type="InterPro" id="IPR002401">
    <property type="entry name" value="Cyt_P450_E_grp-I"/>
</dbReference>
<dbReference type="Pfam" id="PF00067">
    <property type="entry name" value="p450"/>
    <property type="match status" value="1"/>
</dbReference>
<dbReference type="SUPFAM" id="SSF48264">
    <property type="entry name" value="Cytochrome P450"/>
    <property type="match status" value="1"/>
</dbReference>
<dbReference type="PRINTS" id="PR00463">
    <property type="entry name" value="EP450I"/>
</dbReference>
<dbReference type="PANTHER" id="PTHR46300:SF7">
    <property type="entry name" value="P450, PUTATIVE (EUROFUNG)-RELATED"/>
    <property type="match status" value="1"/>
</dbReference>
<protein>
    <submittedName>
        <fullName evidence="13">Cytochrome P450</fullName>
    </submittedName>
</protein>
<keyword evidence="12" id="KW-0732">Signal</keyword>
<dbReference type="GO" id="GO:0016705">
    <property type="term" value="F:oxidoreductase activity, acting on paired donors, with incorporation or reduction of molecular oxygen"/>
    <property type="evidence" value="ECO:0007669"/>
    <property type="project" value="InterPro"/>
</dbReference>
<comment type="pathway">
    <text evidence="2">Secondary metabolite biosynthesis.</text>
</comment>
<evidence type="ECO:0000256" key="7">
    <source>
        <dbReference type="ARBA" id="ARBA00023004"/>
    </source>
</evidence>
<keyword evidence="6 10" id="KW-0560">Oxidoreductase</keyword>
<evidence type="ECO:0000256" key="8">
    <source>
        <dbReference type="ARBA" id="ARBA00023033"/>
    </source>
</evidence>
<evidence type="ECO:0000256" key="1">
    <source>
        <dbReference type="ARBA" id="ARBA00001971"/>
    </source>
</evidence>
<evidence type="ECO:0000313" key="13">
    <source>
        <dbReference type="EMBL" id="KAF8912053.1"/>
    </source>
</evidence>
<feature type="signal peptide" evidence="12">
    <location>
        <begin position="1"/>
        <end position="22"/>
    </location>
</feature>
<evidence type="ECO:0000256" key="3">
    <source>
        <dbReference type="ARBA" id="ARBA00010617"/>
    </source>
</evidence>
<dbReference type="OrthoDB" id="2789670at2759"/>
<comment type="caution">
    <text evidence="13">The sequence shown here is derived from an EMBL/GenBank/DDBJ whole genome shotgun (WGS) entry which is preliminary data.</text>
</comment>
<keyword evidence="8 10" id="KW-0503">Monooxygenase</keyword>
<evidence type="ECO:0000256" key="9">
    <source>
        <dbReference type="PIRSR" id="PIRSR602401-1"/>
    </source>
</evidence>
<dbReference type="InterPro" id="IPR017972">
    <property type="entry name" value="Cyt_P450_CS"/>
</dbReference>
<dbReference type="InterPro" id="IPR050364">
    <property type="entry name" value="Cytochrome_P450_fung"/>
</dbReference>
<dbReference type="GO" id="GO:0020037">
    <property type="term" value="F:heme binding"/>
    <property type="evidence" value="ECO:0007669"/>
    <property type="project" value="InterPro"/>
</dbReference>
<keyword evidence="11" id="KW-1133">Transmembrane helix</keyword>
<keyword evidence="4 9" id="KW-0349">Heme</keyword>
<dbReference type="CDD" id="cd11065">
    <property type="entry name" value="CYP64-like"/>
    <property type="match status" value="1"/>
</dbReference>
<evidence type="ECO:0000256" key="12">
    <source>
        <dbReference type="SAM" id="SignalP"/>
    </source>
</evidence>
<keyword evidence="5 9" id="KW-0479">Metal-binding</keyword>
<dbReference type="InterPro" id="IPR001128">
    <property type="entry name" value="Cyt_P450"/>
</dbReference>
<gene>
    <name evidence="13" type="ORF">CPB84DRAFT_1722506</name>
</gene>
<evidence type="ECO:0000256" key="10">
    <source>
        <dbReference type="RuleBase" id="RU000461"/>
    </source>
</evidence>
<feature type="transmembrane region" description="Helical" evidence="11">
    <location>
        <begin position="298"/>
        <end position="322"/>
    </location>
</feature>
<organism evidence="13 14">
    <name type="scientific">Gymnopilus junonius</name>
    <name type="common">Spectacular rustgill mushroom</name>
    <name type="synonym">Gymnopilus spectabilis subsp. junonius</name>
    <dbReference type="NCBI Taxonomy" id="109634"/>
    <lineage>
        <taxon>Eukaryota</taxon>
        <taxon>Fungi</taxon>
        <taxon>Dikarya</taxon>
        <taxon>Basidiomycota</taxon>
        <taxon>Agaricomycotina</taxon>
        <taxon>Agaricomycetes</taxon>
        <taxon>Agaricomycetidae</taxon>
        <taxon>Agaricales</taxon>
        <taxon>Agaricineae</taxon>
        <taxon>Hymenogastraceae</taxon>
        <taxon>Gymnopilus</taxon>
    </lineage>
</organism>
<name>A0A9P5NWX1_GYMJU</name>
<keyword evidence="11" id="KW-0472">Membrane</keyword>
<dbReference type="AlphaFoldDB" id="A0A9P5NWX1"/>
<dbReference type="PROSITE" id="PS00086">
    <property type="entry name" value="CYTOCHROME_P450"/>
    <property type="match status" value="1"/>
</dbReference>
<dbReference type="EMBL" id="JADNYJ010000003">
    <property type="protein sequence ID" value="KAF8912053.1"/>
    <property type="molecule type" value="Genomic_DNA"/>
</dbReference>
<comment type="cofactor">
    <cofactor evidence="1 9">
        <name>heme</name>
        <dbReference type="ChEBI" id="CHEBI:30413"/>
    </cofactor>
</comment>
<evidence type="ECO:0000256" key="5">
    <source>
        <dbReference type="ARBA" id="ARBA00022723"/>
    </source>
</evidence>
<keyword evidence="11" id="KW-0812">Transmembrane</keyword>
<dbReference type="PANTHER" id="PTHR46300">
    <property type="entry name" value="P450, PUTATIVE (EUROFUNG)-RELATED-RELATED"/>
    <property type="match status" value="1"/>
</dbReference>
<dbReference type="InterPro" id="IPR036396">
    <property type="entry name" value="Cyt_P450_sf"/>
</dbReference>
<comment type="similarity">
    <text evidence="3 10">Belongs to the cytochrome P450 family.</text>
</comment>
<dbReference type="GO" id="GO:0005506">
    <property type="term" value="F:iron ion binding"/>
    <property type="evidence" value="ECO:0007669"/>
    <property type="project" value="InterPro"/>
</dbReference>
<dbReference type="Proteomes" id="UP000724874">
    <property type="component" value="Unassembled WGS sequence"/>
</dbReference>
<dbReference type="Gene3D" id="1.10.630.10">
    <property type="entry name" value="Cytochrome P450"/>
    <property type="match status" value="1"/>
</dbReference>